<protein>
    <submittedName>
        <fullName evidence="3">Uncharacterized protein</fullName>
    </submittedName>
</protein>
<feature type="coiled-coil region" evidence="1">
    <location>
        <begin position="391"/>
        <end position="422"/>
    </location>
</feature>
<evidence type="ECO:0000256" key="1">
    <source>
        <dbReference type="SAM" id="Coils"/>
    </source>
</evidence>
<feature type="compositionally biased region" description="Basic and acidic residues" evidence="2">
    <location>
        <begin position="1"/>
        <end position="11"/>
    </location>
</feature>
<dbReference type="Proteomes" id="UP000822862">
    <property type="component" value="Chromosome"/>
</dbReference>
<reference evidence="3 4" key="1">
    <citation type="submission" date="2020-01" db="EMBL/GenBank/DDBJ databases">
        <authorList>
            <person name="Sixt B."/>
            <person name="Schulz F."/>
            <person name="Kostanjsek R."/>
            <person name="Koestlbacher S."/>
            <person name="Collingro A."/>
            <person name="Toenshoff E."/>
            <person name="Horn M."/>
        </authorList>
    </citation>
    <scope>NUCLEOTIDE SEQUENCE [LARGE SCALE GENOMIC DNA]</scope>
    <source>
        <strain evidence="3 4">15C</strain>
    </source>
</reference>
<gene>
    <name evidence="3" type="ORF">RHAB15C_0000381</name>
</gene>
<name>A0ABX8Z342_9BACT</name>
<feature type="region of interest" description="Disordered" evidence="2">
    <location>
        <begin position="1"/>
        <end position="39"/>
    </location>
</feature>
<proteinExistence type="predicted"/>
<accession>A0ABX8Z342</accession>
<evidence type="ECO:0000313" key="3">
    <source>
        <dbReference type="EMBL" id="QZA58507.1"/>
    </source>
</evidence>
<evidence type="ECO:0000256" key="2">
    <source>
        <dbReference type="SAM" id="MobiDB-lite"/>
    </source>
</evidence>
<reference evidence="3 4" key="2">
    <citation type="submission" date="2021-05" db="EMBL/GenBank/DDBJ databases">
        <title>Ecology and evolution of chlamydial symbionts of arthropods.</title>
        <authorList>
            <person name="Halter T."/>
            <person name="Sixt B.S."/>
            <person name="Toenshoff E.R."/>
            <person name="Koestlbacher S."/>
            <person name="Schulz F."/>
            <person name="Kostanjsek R."/>
            <person name="Collingro A."/>
            <person name="Hendrickx F."/>
            <person name="Horn M."/>
        </authorList>
    </citation>
    <scope>NUCLEOTIDE SEQUENCE [LARGE SCALE GENOMIC DNA]</scope>
    <source>
        <strain evidence="3 4">15C</strain>
    </source>
</reference>
<keyword evidence="1" id="KW-0175">Coiled coil</keyword>
<dbReference type="EMBL" id="CP075585">
    <property type="protein sequence ID" value="QZA58507.1"/>
    <property type="molecule type" value="Genomic_DNA"/>
</dbReference>
<organism evidence="3 4">
    <name type="scientific">Candidatus Rhabdochlamydia porcellionis</name>
    <dbReference type="NCBI Taxonomy" id="225148"/>
    <lineage>
        <taxon>Bacteria</taxon>
        <taxon>Pseudomonadati</taxon>
        <taxon>Chlamydiota</taxon>
        <taxon>Chlamydiia</taxon>
        <taxon>Parachlamydiales</taxon>
        <taxon>Candidatus Rhabdochlamydiaceae</taxon>
        <taxon>Candidatus Rhabdochlamydia</taxon>
    </lineage>
</organism>
<sequence length="428" mass="50204">MNSDHDMKGESGKNFSNESIAELTAKQKQSEKDNSQEDVSDAYLNDMKEKNSTHSLMEFLEQFHGETNSEKKIRLSLEFMRQSLSQGSSPRFKDFWEVRKLCLSLFKEDMPISIRADLWNSYIELASEAKQLKEIVDQQSAFAVEQIELAIQALEKDAADMNVVLEMIADIVISEECFSLQKNRGFYATIQRELQLLNALAVKINSLRKELLKTEMRIRIKNKLLERLSLCGNQVFPRRKELIKKISEQFSQDVEYFVYSQFREGEIKQLPGYILREEIKHLQQIAKVLTLNTHVFTETRVKLSTCWDEIKNYEKERKKETQEKKLLFKQGFDLVTEKIQAFVTSVNEESSLQECDRQIAEILAFMRTVLLGREEVQTLKEQLYNVKKPILEKVREAEKIHMQKLQEKEKEKKDRLEKLSYDLKSLNS</sequence>
<feature type="coiled-coil region" evidence="1">
    <location>
        <begin position="190"/>
        <end position="217"/>
    </location>
</feature>
<evidence type="ECO:0000313" key="4">
    <source>
        <dbReference type="Proteomes" id="UP000822862"/>
    </source>
</evidence>
<keyword evidence="4" id="KW-1185">Reference proteome</keyword>